<sequence length="165" mass="19340">MPRPLAIPIHAPRNQLITDVGGAAHNAATAKTERIKPVLHRRDCLIFNKWTDKQYRCSSCLVILTRQCREQADERGAKFRILKSIFRSHSREELKSYGMKKHDMDHEGIQRIEVRSCWTPLECYQQLFGLEGLRKSRDVVGHNRLNVFLLPHFHCDFERGSIREY</sequence>
<dbReference type="EMBL" id="KL363390">
    <property type="protein sequence ID" value="KFD46157.1"/>
    <property type="molecule type" value="Genomic_DNA"/>
</dbReference>
<gene>
    <name evidence="1" type="ORF">M513_12965</name>
</gene>
<keyword evidence="2" id="KW-1185">Reference proteome</keyword>
<evidence type="ECO:0000313" key="2">
    <source>
        <dbReference type="Proteomes" id="UP000030764"/>
    </source>
</evidence>
<proteinExistence type="predicted"/>
<accession>A0A085LMG1</accession>
<dbReference type="AlphaFoldDB" id="A0A085LMG1"/>
<reference evidence="1 2" key="1">
    <citation type="journal article" date="2014" name="Nat. Genet.">
        <title>Genome and transcriptome of the porcine whipworm Trichuris suis.</title>
        <authorList>
            <person name="Jex A.R."/>
            <person name="Nejsum P."/>
            <person name="Schwarz E.M."/>
            <person name="Hu L."/>
            <person name="Young N.D."/>
            <person name="Hall R.S."/>
            <person name="Korhonen P.K."/>
            <person name="Liao S."/>
            <person name="Thamsborg S."/>
            <person name="Xia J."/>
            <person name="Xu P."/>
            <person name="Wang S."/>
            <person name="Scheerlinck J.P."/>
            <person name="Hofmann A."/>
            <person name="Sternberg P.W."/>
            <person name="Wang J."/>
            <person name="Gasser R.B."/>
        </authorList>
    </citation>
    <scope>NUCLEOTIDE SEQUENCE [LARGE SCALE GENOMIC DNA]</scope>
    <source>
        <strain evidence="1">DCEP-RM93M</strain>
    </source>
</reference>
<evidence type="ECO:0000313" key="1">
    <source>
        <dbReference type="EMBL" id="KFD46157.1"/>
    </source>
</evidence>
<name>A0A085LMG1_9BILA</name>
<dbReference type="Proteomes" id="UP000030764">
    <property type="component" value="Unassembled WGS sequence"/>
</dbReference>
<organism evidence="1 2">
    <name type="scientific">Trichuris suis</name>
    <name type="common">pig whipworm</name>
    <dbReference type="NCBI Taxonomy" id="68888"/>
    <lineage>
        <taxon>Eukaryota</taxon>
        <taxon>Metazoa</taxon>
        <taxon>Ecdysozoa</taxon>
        <taxon>Nematoda</taxon>
        <taxon>Enoplea</taxon>
        <taxon>Dorylaimia</taxon>
        <taxon>Trichinellida</taxon>
        <taxon>Trichuridae</taxon>
        <taxon>Trichuris</taxon>
    </lineage>
</organism>
<protein>
    <submittedName>
        <fullName evidence="1">Uncharacterized protein</fullName>
    </submittedName>
</protein>